<accession>A0A6P5XG48</accession>
<evidence type="ECO:0000256" key="2">
    <source>
        <dbReference type="SAM" id="MobiDB-lite"/>
    </source>
</evidence>
<evidence type="ECO:0000313" key="4">
    <source>
        <dbReference type="Proteomes" id="UP000515121"/>
    </source>
</evidence>
<feature type="domain" description="Myb-like" evidence="3">
    <location>
        <begin position="29"/>
        <end position="99"/>
    </location>
</feature>
<protein>
    <submittedName>
        <fullName evidence="5">Myb-like protein AA</fullName>
    </submittedName>
</protein>
<feature type="compositionally biased region" description="Acidic residues" evidence="2">
    <location>
        <begin position="214"/>
        <end position="228"/>
    </location>
</feature>
<dbReference type="Proteomes" id="UP000515121">
    <property type="component" value="Unplaced"/>
</dbReference>
<dbReference type="AlphaFoldDB" id="A0A6P5XG48"/>
<feature type="coiled-coil region" evidence="1">
    <location>
        <begin position="254"/>
        <end position="288"/>
    </location>
</feature>
<organism evidence="4 5">
    <name type="scientific">Durio zibethinus</name>
    <name type="common">Durian</name>
    <dbReference type="NCBI Taxonomy" id="66656"/>
    <lineage>
        <taxon>Eukaryota</taxon>
        <taxon>Viridiplantae</taxon>
        <taxon>Streptophyta</taxon>
        <taxon>Embryophyta</taxon>
        <taxon>Tracheophyta</taxon>
        <taxon>Spermatophyta</taxon>
        <taxon>Magnoliopsida</taxon>
        <taxon>eudicotyledons</taxon>
        <taxon>Gunneridae</taxon>
        <taxon>Pentapetalae</taxon>
        <taxon>rosids</taxon>
        <taxon>malvids</taxon>
        <taxon>Malvales</taxon>
        <taxon>Malvaceae</taxon>
        <taxon>Helicteroideae</taxon>
        <taxon>Durio</taxon>
    </lineage>
</organism>
<proteinExistence type="predicted"/>
<dbReference type="KEGG" id="dzi:111283139"/>
<dbReference type="GeneID" id="111283139"/>
<dbReference type="PANTHER" id="PTHR33492">
    <property type="entry name" value="OSJNBA0043A12.37 PROTEIN-RELATED"/>
    <property type="match status" value="1"/>
</dbReference>
<evidence type="ECO:0000259" key="3">
    <source>
        <dbReference type="PROSITE" id="PS50090"/>
    </source>
</evidence>
<gene>
    <name evidence="5" type="primary">LOC111283139</name>
</gene>
<dbReference type="Gene3D" id="1.10.10.60">
    <property type="entry name" value="Homeodomain-like"/>
    <property type="match status" value="1"/>
</dbReference>
<feature type="compositionally biased region" description="Polar residues" evidence="2">
    <location>
        <begin position="183"/>
        <end position="193"/>
    </location>
</feature>
<keyword evidence="4" id="KW-1185">Reference proteome</keyword>
<dbReference type="RefSeq" id="XP_022727299.1">
    <property type="nucleotide sequence ID" value="XM_022871564.1"/>
</dbReference>
<reference evidence="5" key="1">
    <citation type="submission" date="2025-08" db="UniProtKB">
        <authorList>
            <consortium name="RefSeq"/>
        </authorList>
    </citation>
    <scope>IDENTIFICATION</scope>
    <source>
        <tissue evidence="5">Fruit stalk</tissue>
    </source>
</reference>
<feature type="region of interest" description="Disordered" evidence="2">
    <location>
        <begin position="156"/>
        <end position="236"/>
    </location>
</feature>
<evidence type="ECO:0000313" key="5">
    <source>
        <dbReference type="RefSeq" id="XP_022727299.1"/>
    </source>
</evidence>
<feature type="compositionally biased region" description="Low complexity" evidence="2">
    <location>
        <begin position="159"/>
        <end position="182"/>
    </location>
</feature>
<dbReference type="InterPro" id="IPR044822">
    <property type="entry name" value="Myb_DNA-bind_4"/>
</dbReference>
<dbReference type="OrthoDB" id="1843873at2759"/>
<evidence type="ECO:0000256" key="1">
    <source>
        <dbReference type="SAM" id="Coils"/>
    </source>
</evidence>
<dbReference type="Pfam" id="PF13837">
    <property type="entry name" value="Myb_DNA-bind_4"/>
    <property type="match status" value="1"/>
</dbReference>
<dbReference type="PANTHER" id="PTHR33492:SF11">
    <property type="entry name" value="OS04G0670900 PROTEIN"/>
    <property type="match status" value="1"/>
</dbReference>
<sequence>MSNPPPPQPSTLHHQVPYITTPTTLTTTNREYRKGNWTIQETLILITAKRLDDERRIKPSTSSHSRPGELKWKWVENYCWDHGCYRNQNQCNDKWDNLLREYKKVRQYQSSQSESSDHFPSYWSMERHQRKLHNLPTNMSPEVFKALNDVLQRKNNIHQQQQQEQQPQQQQQQSTSSIHQQQLKQPSISQPTDQLAVGTDQQPPEIEAPITVSEESDSSETESSENLDSETKRKKVRKIGSSIMRSASVLAQTLKSCEEKKEKRHQEVMKLEQRRLQIEETRNEVNQKGITDLVAAMTNLSGAIQSLIANHYDQT</sequence>
<dbReference type="InterPro" id="IPR001005">
    <property type="entry name" value="SANT/Myb"/>
</dbReference>
<keyword evidence="1" id="KW-0175">Coiled coil</keyword>
<dbReference type="PROSITE" id="PS50090">
    <property type="entry name" value="MYB_LIKE"/>
    <property type="match status" value="1"/>
</dbReference>
<name>A0A6P5XG48_DURZI</name>